<evidence type="ECO:0000256" key="7">
    <source>
        <dbReference type="ARBA" id="ARBA00023235"/>
    </source>
</evidence>
<evidence type="ECO:0000256" key="9">
    <source>
        <dbReference type="PROSITE-ProRule" id="PRU00277"/>
    </source>
</evidence>
<dbReference type="EMBL" id="CP023004">
    <property type="protein sequence ID" value="AWI07966.1"/>
    <property type="molecule type" value="Genomic_DNA"/>
</dbReference>
<dbReference type="AlphaFoldDB" id="A0A2U8DZD1"/>
<dbReference type="InterPro" id="IPR046357">
    <property type="entry name" value="PPIase_dom_sf"/>
</dbReference>
<keyword evidence="7 9" id="KW-0413">Isomerase</keyword>
<evidence type="ECO:0000256" key="3">
    <source>
        <dbReference type="ARBA" id="ARBA00006577"/>
    </source>
</evidence>
<dbReference type="GO" id="GO:0003755">
    <property type="term" value="F:peptidyl-prolyl cis-trans isomerase activity"/>
    <property type="evidence" value="ECO:0007669"/>
    <property type="project" value="UniProtKB-UniRule"/>
</dbReference>
<evidence type="ECO:0000256" key="4">
    <source>
        <dbReference type="ARBA" id="ARBA00022490"/>
    </source>
</evidence>
<evidence type="ECO:0000313" key="13">
    <source>
        <dbReference type="Proteomes" id="UP000244896"/>
    </source>
</evidence>
<feature type="domain" description="PPIase FKBP-type" evidence="11">
    <location>
        <begin position="3"/>
        <end position="82"/>
    </location>
</feature>
<dbReference type="Pfam" id="PF00254">
    <property type="entry name" value="FKBP_C"/>
    <property type="match status" value="1"/>
</dbReference>
<dbReference type="GO" id="GO:0042026">
    <property type="term" value="P:protein refolding"/>
    <property type="evidence" value="ECO:0007669"/>
    <property type="project" value="UniProtKB-ARBA"/>
</dbReference>
<name>A0A2U8DZD1_9BACT</name>
<evidence type="ECO:0000313" key="12">
    <source>
        <dbReference type="EMBL" id="AWI07966.1"/>
    </source>
</evidence>
<organism evidence="12 13">
    <name type="scientific">Ereboglobus luteus</name>
    <dbReference type="NCBI Taxonomy" id="1796921"/>
    <lineage>
        <taxon>Bacteria</taxon>
        <taxon>Pseudomonadati</taxon>
        <taxon>Verrucomicrobiota</taxon>
        <taxon>Opitutia</taxon>
        <taxon>Opitutales</taxon>
        <taxon>Opitutaceae</taxon>
        <taxon>Ereboglobus</taxon>
    </lineage>
</organism>
<evidence type="ECO:0000256" key="1">
    <source>
        <dbReference type="ARBA" id="ARBA00000971"/>
    </source>
</evidence>
<dbReference type="SUPFAM" id="SSF54534">
    <property type="entry name" value="FKBP-like"/>
    <property type="match status" value="1"/>
</dbReference>
<dbReference type="GO" id="GO:0005737">
    <property type="term" value="C:cytoplasm"/>
    <property type="evidence" value="ECO:0007669"/>
    <property type="project" value="UniProtKB-SubCell"/>
</dbReference>
<dbReference type="PANTHER" id="PTHR47861">
    <property type="entry name" value="FKBP-TYPE PEPTIDYL-PROLYL CIS-TRANS ISOMERASE SLYD"/>
    <property type="match status" value="1"/>
</dbReference>
<comment type="function">
    <text evidence="8">Also involved in hydrogenase metallocenter assembly, probably by participating in the nickel insertion step. This function in hydrogenase biosynthesis requires chaperone activity and the presence of the metal-binding domain, but not PPIase activity.</text>
</comment>
<dbReference type="KEGG" id="elut:CKA38_00655"/>
<sequence>MSQNIITFHYTLRDASGNMIDMSVGGEPVSYMEGAGQIIDGLEAQLSGLSAGTKTTVNVPAAQAYGARDESLLHKINRSQLPVEGEISVGDQFRTAPDPRAPVVTVSAVNGDEITLDANHPLAGVDLTFHVEIVAVREATPEEIEQLANARRCGCGKQRGSCKDGDCDCENGDCEGC</sequence>
<dbReference type="PROSITE" id="PS50059">
    <property type="entry name" value="FKBP_PPIASE"/>
    <property type="match status" value="1"/>
</dbReference>
<dbReference type="RefSeq" id="WP_108823773.1">
    <property type="nucleotide sequence ID" value="NZ_CP023004.1"/>
</dbReference>
<dbReference type="EC" id="5.2.1.8" evidence="10"/>
<accession>A0A2U8DZD1</accession>
<evidence type="ECO:0000256" key="10">
    <source>
        <dbReference type="RuleBase" id="RU003915"/>
    </source>
</evidence>
<keyword evidence="6" id="KW-0143">Chaperone</keyword>
<keyword evidence="4" id="KW-0963">Cytoplasm</keyword>
<keyword evidence="13" id="KW-1185">Reference proteome</keyword>
<protein>
    <recommendedName>
        <fullName evidence="10">Peptidyl-prolyl cis-trans isomerase</fullName>
        <ecNumber evidence="10">5.2.1.8</ecNumber>
    </recommendedName>
</protein>
<evidence type="ECO:0000256" key="6">
    <source>
        <dbReference type="ARBA" id="ARBA00023186"/>
    </source>
</evidence>
<dbReference type="InterPro" id="IPR001179">
    <property type="entry name" value="PPIase_FKBP_dom"/>
</dbReference>
<comment type="similarity">
    <text evidence="3 10">Belongs to the FKBP-type PPIase family.</text>
</comment>
<evidence type="ECO:0000256" key="8">
    <source>
        <dbReference type="ARBA" id="ARBA00037071"/>
    </source>
</evidence>
<evidence type="ECO:0000259" key="11">
    <source>
        <dbReference type="PROSITE" id="PS50059"/>
    </source>
</evidence>
<dbReference type="OrthoDB" id="280278at2"/>
<comment type="subcellular location">
    <subcellularLocation>
        <location evidence="2">Cytoplasm</location>
    </subcellularLocation>
</comment>
<evidence type="ECO:0000256" key="2">
    <source>
        <dbReference type="ARBA" id="ARBA00004496"/>
    </source>
</evidence>
<dbReference type="PANTHER" id="PTHR47861:SF3">
    <property type="entry name" value="FKBP-TYPE PEPTIDYL-PROLYL CIS-TRANS ISOMERASE SLYD"/>
    <property type="match status" value="1"/>
</dbReference>
<dbReference type="Gene3D" id="3.10.50.40">
    <property type="match status" value="1"/>
</dbReference>
<comment type="catalytic activity">
    <reaction evidence="1 9 10">
        <text>[protein]-peptidylproline (omega=180) = [protein]-peptidylproline (omega=0)</text>
        <dbReference type="Rhea" id="RHEA:16237"/>
        <dbReference type="Rhea" id="RHEA-COMP:10747"/>
        <dbReference type="Rhea" id="RHEA-COMP:10748"/>
        <dbReference type="ChEBI" id="CHEBI:83833"/>
        <dbReference type="ChEBI" id="CHEBI:83834"/>
        <dbReference type="EC" id="5.2.1.8"/>
    </reaction>
</comment>
<reference evidence="12 13" key="1">
    <citation type="journal article" date="2018" name="Syst. Appl. Microbiol.">
        <title>Ereboglobus luteus gen. nov. sp. nov. from cockroach guts, and new insights into the oxygen relationship of the genera Opitutus and Didymococcus (Verrucomicrobia: Opitutaceae).</title>
        <authorList>
            <person name="Tegtmeier D."/>
            <person name="Belitz A."/>
            <person name="Radek R."/>
            <person name="Heimerl T."/>
            <person name="Brune A."/>
        </authorList>
    </citation>
    <scope>NUCLEOTIDE SEQUENCE [LARGE SCALE GENOMIC DNA]</scope>
    <source>
        <strain evidence="12 13">Ho45</strain>
    </source>
</reference>
<keyword evidence="5 9" id="KW-0697">Rotamase</keyword>
<proteinExistence type="inferred from homology"/>
<dbReference type="Proteomes" id="UP000244896">
    <property type="component" value="Chromosome"/>
</dbReference>
<evidence type="ECO:0000256" key="5">
    <source>
        <dbReference type="ARBA" id="ARBA00023110"/>
    </source>
</evidence>
<gene>
    <name evidence="12" type="ORF">CKA38_00655</name>
</gene>